<name>A0AAV4HXD4_9GAST</name>
<comment type="caution">
    <text evidence="1">The sequence shown here is derived from an EMBL/GenBank/DDBJ whole genome shotgun (WGS) entry which is preliminary data.</text>
</comment>
<organism evidence="1 2">
    <name type="scientific">Elysia marginata</name>
    <dbReference type="NCBI Taxonomy" id="1093978"/>
    <lineage>
        <taxon>Eukaryota</taxon>
        <taxon>Metazoa</taxon>
        <taxon>Spiralia</taxon>
        <taxon>Lophotrochozoa</taxon>
        <taxon>Mollusca</taxon>
        <taxon>Gastropoda</taxon>
        <taxon>Heterobranchia</taxon>
        <taxon>Euthyneura</taxon>
        <taxon>Panpulmonata</taxon>
        <taxon>Sacoglossa</taxon>
        <taxon>Placobranchoidea</taxon>
        <taxon>Plakobranchidae</taxon>
        <taxon>Elysia</taxon>
    </lineage>
</organism>
<dbReference type="InterPro" id="IPR039169">
    <property type="entry name" value="Abitram"/>
</dbReference>
<dbReference type="Proteomes" id="UP000762676">
    <property type="component" value="Unassembled WGS sequence"/>
</dbReference>
<dbReference type="GO" id="GO:0005634">
    <property type="term" value="C:nucleus"/>
    <property type="evidence" value="ECO:0007669"/>
    <property type="project" value="TreeGrafter"/>
</dbReference>
<keyword evidence="2" id="KW-1185">Reference proteome</keyword>
<evidence type="ECO:0000313" key="2">
    <source>
        <dbReference type="Proteomes" id="UP000762676"/>
    </source>
</evidence>
<gene>
    <name evidence="1" type="ORF">ElyMa_004579500</name>
</gene>
<dbReference type="AlphaFoldDB" id="A0AAV4HXD4"/>
<dbReference type="EMBL" id="BMAT01009209">
    <property type="protein sequence ID" value="GFS01361.1"/>
    <property type="molecule type" value="Genomic_DNA"/>
</dbReference>
<evidence type="ECO:0000313" key="1">
    <source>
        <dbReference type="EMBL" id="GFS01361.1"/>
    </source>
</evidence>
<dbReference type="PANTHER" id="PTHR13651">
    <property type="entry name" value="PROTEIN ABITRAM"/>
    <property type="match status" value="1"/>
</dbReference>
<sequence>MEGSRPPSVVDRYFKKRYKTDVQGKLCEDQLILTHSNRICVVCIAQSHPIISERKTISGIKFEGDGWSRLENTVSGKNKRPSSNGYIAVILPGLKHFEREVERLKSEEEYRKVLSLRNKEEVTQSKEILQPCAVESSFSDRAATPQRTADIPVCDAQQRDAGVLVCDAQQKDTGVQ</sequence>
<proteinExistence type="predicted"/>
<reference evidence="1 2" key="1">
    <citation type="journal article" date="2021" name="Elife">
        <title>Chloroplast acquisition without the gene transfer in kleptoplastic sea slugs, Plakobranchus ocellatus.</title>
        <authorList>
            <person name="Maeda T."/>
            <person name="Takahashi S."/>
            <person name="Yoshida T."/>
            <person name="Shimamura S."/>
            <person name="Takaki Y."/>
            <person name="Nagai Y."/>
            <person name="Toyoda A."/>
            <person name="Suzuki Y."/>
            <person name="Arimoto A."/>
            <person name="Ishii H."/>
            <person name="Satoh N."/>
            <person name="Nishiyama T."/>
            <person name="Hasebe M."/>
            <person name="Maruyama T."/>
            <person name="Minagawa J."/>
            <person name="Obokata J."/>
            <person name="Shigenobu S."/>
        </authorList>
    </citation>
    <scope>NUCLEOTIDE SEQUENCE [LARGE SCALE GENOMIC DNA]</scope>
</reference>
<accession>A0AAV4HXD4</accession>
<dbReference type="PANTHER" id="PTHR13651:SF0">
    <property type="entry name" value="PROTEIN ABITRAM"/>
    <property type="match status" value="1"/>
</dbReference>
<protein>
    <submittedName>
        <fullName evidence="1">Family with sequence similarity 206, member A</fullName>
    </submittedName>
</protein>